<dbReference type="InterPro" id="IPR025306">
    <property type="entry name" value="Zn-bnd_dom_prob"/>
</dbReference>
<evidence type="ECO:0000313" key="3">
    <source>
        <dbReference type="Proteomes" id="UP000183758"/>
    </source>
</evidence>
<sequence length="96" mass="11408">MENIKKTCGKCQKEFWVIKQEQEFLSKMNLPLPTNCPGCRQARRLNDRGERALYRTTCQECKKNMVVTYDPQKETRKILCKTCYLAWFEKNPVILT</sequence>
<reference evidence="2 3" key="1">
    <citation type="journal article" date="2016" name="Environ. Microbiol.">
        <title>Genomic resolution of a cold subsurface aquifer community provides metabolic insights for novel microbes adapted to high CO concentrations.</title>
        <authorList>
            <person name="Probst A.J."/>
            <person name="Castelle C.J."/>
            <person name="Singh A."/>
            <person name="Brown C.T."/>
            <person name="Anantharaman K."/>
            <person name="Sharon I."/>
            <person name="Hug L.A."/>
            <person name="Burstein D."/>
            <person name="Emerson J.B."/>
            <person name="Thomas B.C."/>
            <person name="Banfield J.F."/>
        </authorList>
    </citation>
    <scope>NUCLEOTIDE SEQUENCE [LARGE SCALE GENOMIC DNA]</scope>
    <source>
        <strain evidence="2">CG2_30_33_16</strain>
    </source>
</reference>
<name>A0A1J5HZP7_9BACT</name>
<feature type="domain" description="Probable zinc-binding" evidence="1">
    <location>
        <begin position="6"/>
        <end position="45"/>
    </location>
</feature>
<accession>A0A1J5HZP7</accession>
<gene>
    <name evidence="2" type="ORF">AUK04_02420</name>
</gene>
<dbReference type="EMBL" id="MNZM01000057">
    <property type="protein sequence ID" value="OIP84400.1"/>
    <property type="molecule type" value="Genomic_DNA"/>
</dbReference>
<protein>
    <recommendedName>
        <fullName evidence="1">Probable zinc-binding domain-containing protein</fullName>
    </recommendedName>
</protein>
<proteinExistence type="predicted"/>
<comment type="caution">
    <text evidence="2">The sequence shown here is derived from an EMBL/GenBank/DDBJ whole genome shotgun (WGS) entry which is preliminary data.</text>
</comment>
<evidence type="ECO:0000259" key="1">
    <source>
        <dbReference type="Pfam" id="PF13451"/>
    </source>
</evidence>
<organism evidence="2 3">
    <name type="scientific">Candidatus Roizmanbacteria bacterium CG2_30_33_16</name>
    <dbReference type="NCBI Taxonomy" id="1805340"/>
    <lineage>
        <taxon>Bacteria</taxon>
        <taxon>Candidatus Roizmaniibacteriota</taxon>
    </lineage>
</organism>
<evidence type="ECO:0000313" key="2">
    <source>
        <dbReference type="EMBL" id="OIP84400.1"/>
    </source>
</evidence>
<dbReference type="AlphaFoldDB" id="A0A1J5HZP7"/>
<dbReference type="Pfam" id="PF13451">
    <property type="entry name" value="zf_Tbcl"/>
    <property type="match status" value="1"/>
</dbReference>
<dbReference type="Proteomes" id="UP000183758">
    <property type="component" value="Unassembled WGS sequence"/>
</dbReference>